<comment type="similarity">
    <text evidence="2 10">Belongs to the HsdR family.</text>
</comment>
<evidence type="ECO:0000256" key="6">
    <source>
        <dbReference type="ARBA" id="ARBA00022759"/>
    </source>
</evidence>
<keyword evidence="7 10" id="KW-0378">Hydrolase</keyword>
<dbReference type="eggNOG" id="COG0610">
    <property type="taxonomic scope" value="Bacteria"/>
</dbReference>
<dbReference type="GO" id="GO:0009035">
    <property type="term" value="F:type I site-specific deoxyribonuclease activity"/>
    <property type="evidence" value="ECO:0007669"/>
    <property type="project" value="UniProtKB-EC"/>
</dbReference>
<evidence type="ECO:0000256" key="7">
    <source>
        <dbReference type="ARBA" id="ARBA00022801"/>
    </source>
</evidence>
<accession>B1ZMN1</accession>
<evidence type="ECO:0000256" key="4">
    <source>
        <dbReference type="ARBA" id="ARBA00022741"/>
    </source>
</evidence>
<evidence type="ECO:0000256" key="9">
    <source>
        <dbReference type="ARBA" id="ARBA00023125"/>
    </source>
</evidence>
<keyword evidence="9 10" id="KW-0238">DNA-binding</keyword>
<keyword evidence="13" id="KW-1185">Reference proteome</keyword>
<dbReference type="AlphaFoldDB" id="B1ZMN1"/>
<dbReference type="CDD" id="cd22332">
    <property type="entry name" value="HsdR_N"/>
    <property type="match status" value="1"/>
</dbReference>
<dbReference type="Proteomes" id="UP000007013">
    <property type="component" value="Chromosome"/>
</dbReference>
<dbReference type="Pfam" id="PF12008">
    <property type="entry name" value="EcoR124_C"/>
    <property type="match status" value="1"/>
</dbReference>
<keyword evidence="8 10" id="KW-0067">ATP-binding</keyword>
<sequence>MPSEMNYEQNLDTPPSGVCEQDIEDQFIAKLCDLKYTYRSDIRDRASLERNFRQKFETLNRVRLTDAEFQRLLDDLVSADVFKNAVRLREKNDFERDDGTPLSYTLVNIRDWCKNDFEVVHQLRINTDYSHHRYDVLLLINGVPVVQVELKTLGVSPRRAMQQIADYKADAGNGYTRTLLCFVQLFIVSNRDSTFYFANNNARHFAFDAEEQFLPVYKWANRENKPIVGLAEFADAFLPKCDLGRMISRYMVLIQSEQKLLMMRPYQIYAVQSIVDCIDQNNGNGYIWHTTGSGKTLTSFKASTLLRDNPAIDKCLFVVDRKDLDRQTREEFNRFQEGCVEANTNTATLVDRLLSEDKADKVIVTTIQKLGLALDESSKRNRQREKRGLETYRERLEPLRDKRVVLIFDECHRSQFGDNHDAIKAFFPRAQLFGFTGTPIFDDNATRIKIDGNQASYRTTVETFQRELHSYTITHAIEDRNVLKFHVDYYKLKGEETPKPGRVLEKQAVVRAILDNHDAVTHARRFNALLATASIDDAIEYHGLFQNLQDERVKTDPDFVPLKIAAVFSPPVPPSENDKNAKDIAQLQEDLPTEQENNRHNPEEKRAALVTIIDAYNARYRAAHTVSEFDLYYQDVQQRIKDQRFPNADLPRRGAEKIDVTIVVDMLLTGFDSKYLNTLYVDKTLKHHGLIQAFSRTNRIINATKPHGHVLDFRQQESAVNEAIFLFSGLKTKEAAREIWLVESAPEVVKSFTAAVGKLTDFMRSQELQPVAADVPKLSGDEARATFIERFRDVQRLKTQLDQYTDLSPELRTDVERILPKDDLTAFRGAYLETARDLKARQGREDDTVSPIVEALDFEFVLFASADIDYDYIMGLCARFTQQQPKEPLKLNREQLIGIIAADAKFVDEREIITDFVHTLEPGQRLDEKEVAVAYRRFRENFHAAALAKVADKHRLPTERLQAFVDTILQRLVFDGEQLTELLAPLGLNWKARRVAELALMEDLVPLLKQRAAGRDISGLNAYET</sequence>
<evidence type="ECO:0000256" key="1">
    <source>
        <dbReference type="ARBA" id="ARBA00000851"/>
    </source>
</evidence>
<evidence type="ECO:0000256" key="8">
    <source>
        <dbReference type="ARBA" id="ARBA00022840"/>
    </source>
</evidence>
<gene>
    <name evidence="12" type="ordered locus">Oter_1088</name>
</gene>
<dbReference type="STRING" id="452637.Oter_1088"/>
<keyword evidence="3" id="KW-0540">Nuclease</keyword>
<dbReference type="InterPro" id="IPR014001">
    <property type="entry name" value="Helicase_ATP-bd"/>
</dbReference>
<protein>
    <recommendedName>
        <fullName evidence="10">Type I restriction enzyme endonuclease subunit</fullName>
        <shortName evidence="10">R protein</shortName>
        <ecNumber evidence="10">3.1.21.3</ecNumber>
    </recommendedName>
</protein>
<dbReference type="NCBIfam" id="TIGR00348">
    <property type="entry name" value="hsdR"/>
    <property type="match status" value="1"/>
</dbReference>
<dbReference type="SUPFAM" id="SSF52540">
    <property type="entry name" value="P-loop containing nucleoside triphosphate hydrolases"/>
    <property type="match status" value="1"/>
</dbReference>
<dbReference type="Pfam" id="PF22679">
    <property type="entry name" value="T1R_D3-like"/>
    <property type="match status" value="1"/>
</dbReference>
<dbReference type="InterPro" id="IPR051268">
    <property type="entry name" value="Type-I_R_enzyme_R_subunit"/>
</dbReference>
<dbReference type="InterPro" id="IPR022625">
    <property type="entry name" value="TypeI_RM_Rsu_C"/>
</dbReference>
<evidence type="ECO:0000256" key="10">
    <source>
        <dbReference type="RuleBase" id="RU364115"/>
    </source>
</evidence>
<dbReference type="PROSITE" id="PS51192">
    <property type="entry name" value="HELICASE_ATP_BIND_1"/>
    <property type="match status" value="1"/>
</dbReference>
<dbReference type="KEGG" id="ote:Oter_1088"/>
<dbReference type="EMBL" id="CP001032">
    <property type="protein sequence ID" value="ACB74376.1"/>
    <property type="molecule type" value="Genomic_DNA"/>
</dbReference>
<comment type="catalytic activity">
    <reaction evidence="1 10">
        <text>Endonucleolytic cleavage of DNA to give random double-stranded fragments with terminal 5'-phosphates, ATP is simultaneously hydrolyzed.</text>
        <dbReference type="EC" id="3.1.21.3"/>
    </reaction>
</comment>
<keyword evidence="4 10" id="KW-0547">Nucleotide-binding</keyword>
<dbReference type="Gene3D" id="1.20.58.910">
    <property type="match status" value="1"/>
</dbReference>
<dbReference type="OrthoDB" id="9758243at2"/>
<dbReference type="REBASE" id="17718">
    <property type="entry name" value="OtePBORF1085P"/>
</dbReference>
<dbReference type="InterPro" id="IPR027417">
    <property type="entry name" value="P-loop_NTPase"/>
</dbReference>
<dbReference type="Pfam" id="PF04313">
    <property type="entry name" value="HSDR_N"/>
    <property type="match status" value="1"/>
</dbReference>
<dbReference type="SMART" id="SM00487">
    <property type="entry name" value="DEXDc"/>
    <property type="match status" value="1"/>
</dbReference>
<proteinExistence type="inferred from homology"/>
<dbReference type="PANTHER" id="PTHR30195:SF16">
    <property type="entry name" value="TYPE I RESTRICTION ENZYME ENDONUCLEASE SUBUNIT"/>
    <property type="match status" value="1"/>
</dbReference>
<dbReference type="RefSeq" id="WP_012373914.1">
    <property type="nucleotide sequence ID" value="NC_010571.1"/>
</dbReference>
<evidence type="ECO:0000256" key="2">
    <source>
        <dbReference type="ARBA" id="ARBA00008598"/>
    </source>
</evidence>
<dbReference type="InterPro" id="IPR007409">
    <property type="entry name" value="Restrct_endonuc_type1_HsdR_N"/>
</dbReference>
<evidence type="ECO:0000259" key="11">
    <source>
        <dbReference type="PROSITE" id="PS51192"/>
    </source>
</evidence>
<dbReference type="Gene3D" id="3.90.1570.50">
    <property type="match status" value="1"/>
</dbReference>
<dbReference type="InterPro" id="IPR055180">
    <property type="entry name" value="HsdR_RecA-like_helicase_dom_2"/>
</dbReference>
<organism evidence="12 13">
    <name type="scientific">Opitutus terrae (strain DSM 11246 / JCM 15787 / PB90-1)</name>
    <dbReference type="NCBI Taxonomy" id="452637"/>
    <lineage>
        <taxon>Bacteria</taxon>
        <taxon>Pseudomonadati</taxon>
        <taxon>Verrucomicrobiota</taxon>
        <taxon>Opitutia</taxon>
        <taxon>Opitutales</taxon>
        <taxon>Opitutaceae</taxon>
        <taxon>Opitutus</taxon>
    </lineage>
</organism>
<dbReference type="GO" id="GO:0003677">
    <property type="term" value="F:DNA binding"/>
    <property type="evidence" value="ECO:0007669"/>
    <property type="project" value="UniProtKB-KW"/>
</dbReference>
<dbReference type="CDD" id="cd18800">
    <property type="entry name" value="SF2_C_EcoR124I-like"/>
    <property type="match status" value="1"/>
</dbReference>
<feature type="domain" description="Helicase ATP-binding" evidence="11">
    <location>
        <begin position="276"/>
        <end position="457"/>
    </location>
</feature>
<evidence type="ECO:0000313" key="13">
    <source>
        <dbReference type="Proteomes" id="UP000007013"/>
    </source>
</evidence>
<dbReference type="InterPro" id="IPR040980">
    <property type="entry name" value="SWI2_SNF2"/>
</dbReference>
<comment type="function">
    <text evidence="10">Subunit R is required for both nuclease and ATPase activities, but not for modification.</text>
</comment>
<dbReference type="HOGENOM" id="CLU_004848_1_0_0"/>
<dbReference type="EC" id="3.1.21.3" evidence="10"/>
<keyword evidence="5 10" id="KW-0680">Restriction system</keyword>
<reference evidence="12 13" key="1">
    <citation type="journal article" date="2011" name="J. Bacteriol.">
        <title>Genome sequence of the verrucomicrobium Opitutus terrae PB90-1, an abundant inhabitant of rice paddy soil ecosystems.</title>
        <authorList>
            <person name="van Passel M.W."/>
            <person name="Kant R."/>
            <person name="Palva A."/>
            <person name="Copeland A."/>
            <person name="Lucas S."/>
            <person name="Lapidus A."/>
            <person name="Glavina del Rio T."/>
            <person name="Pitluck S."/>
            <person name="Goltsman E."/>
            <person name="Clum A."/>
            <person name="Sun H."/>
            <person name="Schmutz J."/>
            <person name="Larimer F.W."/>
            <person name="Land M.L."/>
            <person name="Hauser L."/>
            <person name="Kyrpides N."/>
            <person name="Mikhailova N."/>
            <person name="Richardson P.P."/>
            <person name="Janssen P.H."/>
            <person name="de Vos W.M."/>
            <person name="Smidt H."/>
        </authorList>
    </citation>
    <scope>NUCLEOTIDE SEQUENCE [LARGE SCALE GENOMIC DNA]</scope>
    <source>
        <strain evidence="13">DSM 11246 / JCM 15787 / PB90-1</strain>
    </source>
</reference>
<keyword evidence="6" id="KW-0255">Endonuclease</keyword>
<evidence type="ECO:0000313" key="12">
    <source>
        <dbReference type="EMBL" id="ACB74376.1"/>
    </source>
</evidence>
<dbReference type="InterPro" id="IPR004473">
    <property type="entry name" value="Restrct_endonuc_typeI_HsdR"/>
</dbReference>
<dbReference type="Gene3D" id="3.40.50.300">
    <property type="entry name" value="P-loop containing nucleotide triphosphate hydrolases"/>
    <property type="match status" value="2"/>
</dbReference>
<evidence type="ECO:0000256" key="5">
    <source>
        <dbReference type="ARBA" id="ARBA00022747"/>
    </source>
</evidence>
<comment type="subunit">
    <text evidence="10">The type I restriction/modification system is composed of three polypeptides R, M and S.</text>
</comment>
<dbReference type="GO" id="GO:0005524">
    <property type="term" value="F:ATP binding"/>
    <property type="evidence" value="ECO:0007669"/>
    <property type="project" value="UniProtKB-KW"/>
</dbReference>
<name>B1ZMN1_OPITP</name>
<dbReference type="PANTHER" id="PTHR30195">
    <property type="entry name" value="TYPE I SITE-SPECIFIC DEOXYRIBONUCLEASE PROTEIN SUBUNIT M AND R"/>
    <property type="match status" value="1"/>
</dbReference>
<dbReference type="Pfam" id="PF18766">
    <property type="entry name" value="SWI2_SNF2"/>
    <property type="match status" value="1"/>
</dbReference>
<evidence type="ECO:0000256" key="3">
    <source>
        <dbReference type="ARBA" id="ARBA00022722"/>
    </source>
</evidence>
<dbReference type="GO" id="GO:0009307">
    <property type="term" value="P:DNA restriction-modification system"/>
    <property type="evidence" value="ECO:0007669"/>
    <property type="project" value="UniProtKB-KW"/>
</dbReference>